<evidence type="ECO:0000313" key="8">
    <source>
        <dbReference type="Proteomes" id="UP001169862"/>
    </source>
</evidence>
<reference evidence="7" key="1">
    <citation type="submission" date="2023-07" db="EMBL/GenBank/DDBJ databases">
        <title>Genome content predicts the carbon catabolic preferences of heterotrophic bacteria.</title>
        <authorList>
            <person name="Gralka M."/>
        </authorList>
    </citation>
    <scope>NUCLEOTIDE SEQUENCE</scope>
    <source>
        <strain evidence="7">I2M16</strain>
    </source>
</reference>
<evidence type="ECO:0000256" key="5">
    <source>
        <dbReference type="SAM" id="Phobius"/>
    </source>
</evidence>
<feature type="domain" description="O-antigen ligase-related" evidence="6">
    <location>
        <begin position="229"/>
        <end position="371"/>
    </location>
</feature>
<dbReference type="AlphaFoldDB" id="A0AAW7XJW3"/>
<keyword evidence="2 5" id="KW-0812">Transmembrane</keyword>
<evidence type="ECO:0000256" key="1">
    <source>
        <dbReference type="ARBA" id="ARBA00004141"/>
    </source>
</evidence>
<evidence type="ECO:0000256" key="3">
    <source>
        <dbReference type="ARBA" id="ARBA00022989"/>
    </source>
</evidence>
<name>A0AAW7XJW3_9GAMM</name>
<dbReference type="Proteomes" id="UP001169862">
    <property type="component" value="Unassembled WGS sequence"/>
</dbReference>
<feature type="transmembrane region" description="Helical" evidence="5">
    <location>
        <begin position="225"/>
        <end position="242"/>
    </location>
</feature>
<feature type="transmembrane region" description="Helical" evidence="5">
    <location>
        <begin position="421"/>
        <end position="440"/>
    </location>
</feature>
<feature type="transmembrane region" description="Helical" evidence="5">
    <location>
        <begin position="133"/>
        <end position="151"/>
    </location>
</feature>
<dbReference type="InterPro" id="IPR051533">
    <property type="entry name" value="WaaL-like"/>
</dbReference>
<evidence type="ECO:0000259" key="6">
    <source>
        <dbReference type="Pfam" id="PF04932"/>
    </source>
</evidence>
<feature type="transmembrane region" description="Helical" evidence="5">
    <location>
        <begin position="40"/>
        <end position="61"/>
    </location>
</feature>
<dbReference type="RefSeq" id="WP_303550973.1">
    <property type="nucleotide sequence ID" value="NZ_JAUOPG010000008.1"/>
</dbReference>
<feature type="transmembrane region" description="Helical" evidence="5">
    <location>
        <begin position="248"/>
        <end position="265"/>
    </location>
</feature>
<evidence type="ECO:0000256" key="2">
    <source>
        <dbReference type="ARBA" id="ARBA00022692"/>
    </source>
</evidence>
<comment type="caution">
    <text evidence="7">The sequence shown here is derived from an EMBL/GenBank/DDBJ whole genome shotgun (WGS) entry which is preliminary data.</text>
</comment>
<accession>A0AAW7XJW3</accession>
<keyword evidence="4 5" id="KW-0472">Membrane</keyword>
<dbReference type="GO" id="GO:0016020">
    <property type="term" value="C:membrane"/>
    <property type="evidence" value="ECO:0007669"/>
    <property type="project" value="UniProtKB-SubCell"/>
</dbReference>
<feature type="transmembrane region" description="Helical" evidence="5">
    <location>
        <begin position="398"/>
        <end position="415"/>
    </location>
</feature>
<dbReference type="EMBL" id="JAUOPG010000008">
    <property type="protein sequence ID" value="MDO6454355.1"/>
    <property type="molecule type" value="Genomic_DNA"/>
</dbReference>
<organism evidence="7 8">
    <name type="scientific">Neptunomonas phycophila</name>
    <dbReference type="NCBI Taxonomy" id="1572645"/>
    <lineage>
        <taxon>Bacteria</taxon>
        <taxon>Pseudomonadati</taxon>
        <taxon>Pseudomonadota</taxon>
        <taxon>Gammaproteobacteria</taxon>
        <taxon>Oceanospirillales</taxon>
        <taxon>Oceanospirillaceae</taxon>
        <taxon>Neptunomonas</taxon>
    </lineage>
</organism>
<feature type="transmembrane region" description="Helical" evidence="5">
    <location>
        <begin position="182"/>
        <end position="204"/>
    </location>
</feature>
<sequence length="448" mass="49657">MESSPYFKTSAPASADQPLFWGFLALLVWAPMPLGSNRVWSISILTASALALLLGWLWLYARNRVQLTPTSKRAWPIMALLVIANGWLGVQLSPVGFTLSAADTAQEFLQGWGLIALFVLALVLLSSQQRIRWTIYVVVASGVFQAIYGSLMTLSGTEFTFLIPKDAYKGVATGTFINRNHLAGYLVICLSLGIGMMIASLKSTPSGTWRNRLRRWMTALLGAKARLRIALVIMVIGLVLTHSRMGNSSFFIAMMFTGVVALILGRKASRSTIILLASLLVIDIFIVGTFFGVEKVVDRLENTSSHRETRDEVDQYSISLLNNHLLDGSGAGTFYTSFPEYRGHDIRIFYDHAHNDYIEFLSERGVIGMIPLLLVILATYIAAFWAQWKRRNPLMRGLSFGCIMSMTAMALHATVDFNLQIPANAATFMLVLALGWISLFHKKEKGDT</sequence>
<evidence type="ECO:0000313" key="7">
    <source>
        <dbReference type="EMBL" id="MDO6454355.1"/>
    </source>
</evidence>
<proteinExistence type="predicted"/>
<protein>
    <submittedName>
        <fullName evidence="7">O-antigen ligase family protein</fullName>
    </submittedName>
</protein>
<evidence type="ECO:0000256" key="4">
    <source>
        <dbReference type="ARBA" id="ARBA00023136"/>
    </source>
</evidence>
<gene>
    <name evidence="7" type="ORF">Q4490_12345</name>
</gene>
<feature type="transmembrane region" description="Helical" evidence="5">
    <location>
        <begin position="73"/>
        <end position="97"/>
    </location>
</feature>
<keyword evidence="7" id="KW-0436">Ligase</keyword>
<dbReference type="Pfam" id="PF04932">
    <property type="entry name" value="Wzy_C"/>
    <property type="match status" value="1"/>
</dbReference>
<dbReference type="GO" id="GO:0016874">
    <property type="term" value="F:ligase activity"/>
    <property type="evidence" value="ECO:0007669"/>
    <property type="project" value="UniProtKB-KW"/>
</dbReference>
<keyword evidence="3 5" id="KW-1133">Transmembrane helix</keyword>
<feature type="transmembrane region" description="Helical" evidence="5">
    <location>
        <begin position="272"/>
        <end position="293"/>
    </location>
</feature>
<dbReference type="PANTHER" id="PTHR37422:SF13">
    <property type="entry name" value="LIPOPOLYSACCHARIDE BIOSYNTHESIS PROTEIN PA4999-RELATED"/>
    <property type="match status" value="1"/>
</dbReference>
<feature type="transmembrane region" description="Helical" evidence="5">
    <location>
        <begin position="109"/>
        <end position="126"/>
    </location>
</feature>
<dbReference type="PANTHER" id="PTHR37422">
    <property type="entry name" value="TEICHURONIC ACID BIOSYNTHESIS PROTEIN TUAE"/>
    <property type="match status" value="1"/>
</dbReference>
<feature type="transmembrane region" description="Helical" evidence="5">
    <location>
        <begin position="366"/>
        <end position="386"/>
    </location>
</feature>
<comment type="subcellular location">
    <subcellularLocation>
        <location evidence="1">Membrane</location>
        <topology evidence="1">Multi-pass membrane protein</topology>
    </subcellularLocation>
</comment>
<dbReference type="InterPro" id="IPR007016">
    <property type="entry name" value="O-antigen_ligase-rel_domated"/>
</dbReference>